<keyword evidence="7" id="KW-0915">Sodium</keyword>
<comment type="caution">
    <text evidence="14">The sequence shown here is derived from an EMBL/GenBank/DDBJ whole genome shotgun (WGS) entry which is preliminary data.</text>
</comment>
<evidence type="ECO:0000313" key="15">
    <source>
        <dbReference type="Proteomes" id="UP000770661"/>
    </source>
</evidence>
<reference evidence="14" key="1">
    <citation type="submission" date="2020-07" db="EMBL/GenBank/DDBJ databases">
        <title>The High-quality genome of the commercially important snow crab, Chionoecetes opilio.</title>
        <authorList>
            <person name="Jeong J.-H."/>
            <person name="Ryu S."/>
        </authorList>
    </citation>
    <scope>NUCLEOTIDE SEQUENCE</scope>
    <source>
        <strain evidence="14">MADBK_172401_WGS</strain>
        <tissue evidence="14">Digestive gland</tissue>
    </source>
</reference>
<evidence type="ECO:0000256" key="9">
    <source>
        <dbReference type="ARBA" id="ARBA00023136"/>
    </source>
</evidence>
<evidence type="ECO:0000256" key="5">
    <source>
        <dbReference type="ARBA" id="ARBA00022692"/>
    </source>
</evidence>
<dbReference type="OrthoDB" id="6366127at2759"/>
<keyword evidence="9 13" id="KW-0472">Membrane</keyword>
<keyword evidence="4 12" id="KW-0894">Sodium channel</keyword>
<keyword evidence="15" id="KW-1185">Reference proteome</keyword>
<dbReference type="PANTHER" id="PTHR11690:SF300">
    <property type="entry name" value="PICKPOCKET PROTEIN 19"/>
    <property type="match status" value="1"/>
</dbReference>
<name>A0A8J4YJZ8_CHIOP</name>
<keyword evidence="6 13" id="KW-1133">Transmembrane helix</keyword>
<dbReference type="GO" id="GO:0005886">
    <property type="term" value="C:plasma membrane"/>
    <property type="evidence" value="ECO:0007669"/>
    <property type="project" value="TreeGrafter"/>
</dbReference>
<evidence type="ECO:0000256" key="7">
    <source>
        <dbReference type="ARBA" id="ARBA00023053"/>
    </source>
</evidence>
<organism evidence="14 15">
    <name type="scientific">Chionoecetes opilio</name>
    <name type="common">Atlantic snow crab</name>
    <name type="synonym">Cancer opilio</name>
    <dbReference type="NCBI Taxonomy" id="41210"/>
    <lineage>
        <taxon>Eukaryota</taxon>
        <taxon>Metazoa</taxon>
        <taxon>Ecdysozoa</taxon>
        <taxon>Arthropoda</taxon>
        <taxon>Crustacea</taxon>
        <taxon>Multicrustacea</taxon>
        <taxon>Malacostraca</taxon>
        <taxon>Eumalacostraca</taxon>
        <taxon>Eucarida</taxon>
        <taxon>Decapoda</taxon>
        <taxon>Pleocyemata</taxon>
        <taxon>Brachyura</taxon>
        <taxon>Eubrachyura</taxon>
        <taxon>Majoidea</taxon>
        <taxon>Majidae</taxon>
        <taxon>Chionoecetes</taxon>
    </lineage>
</organism>
<dbReference type="Pfam" id="PF00858">
    <property type="entry name" value="ASC"/>
    <property type="match status" value="1"/>
</dbReference>
<dbReference type="EMBL" id="JACEEZ010001340">
    <property type="protein sequence ID" value="KAG0729312.1"/>
    <property type="molecule type" value="Genomic_DNA"/>
</dbReference>
<evidence type="ECO:0000256" key="11">
    <source>
        <dbReference type="ARBA" id="ARBA00023303"/>
    </source>
</evidence>
<feature type="transmembrane region" description="Helical" evidence="13">
    <location>
        <begin position="427"/>
        <end position="451"/>
    </location>
</feature>
<dbReference type="AlphaFoldDB" id="A0A8J4YJZ8"/>
<dbReference type="Proteomes" id="UP000770661">
    <property type="component" value="Unassembled WGS sequence"/>
</dbReference>
<evidence type="ECO:0000256" key="8">
    <source>
        <dbReference type="ARBA" id="ARBA00023065"/>
    </source>
</evidence>
<gene>
    <name evidence="14" type="ORF">GWK47_030615</name>
</gene>
<dbReference type="InterPro" id="IPR001873">
    <property type="entry name" value="ENaC"/>
</dbReference>
<evidence type="ECO:0000256" key="12">
    <source>
        <dbReference type="RuleBase" id="RU000679"/>
    </source>
</evidence>
<evidence type="ECO:0000256" key="4">
    <source>
        <dbReference type="ARBA" id="ARBA00022461"/>
    </source>
</evidence>
<evidence type="ECO:0000256" key="3">
    <source>
        <dbReference type="ARBA" id="ARBA00022448"/>
    </source>
</evidence>
<keyword evidence="10 12" id="KW-0739">Sodium transport</keyword>
<evidence type="ECO:0000256" key="13">
    <source>
        <dbReference type="SAM" id="Phobius"/>
    </source>
</evidence>
<comment type="similarity">
    <text evidence="2 12">Belongs to the amiloride-sensitive sodium channel (TC 1.A.6) family.</text>
</comment>
<proteinExistence type="inferred from homology"/>
<keyword evidence="3 12" id="KW-0813">Transport</keyword>
<comment type="subcellular location">
    <subcellularLocation>
        <location evidence="1">Membrane</location>
        <topology evidence="1">Multi-pass membrane protein</topology>
    </subcellularLocation>
</comment>
<accession>A0A8J4YJZ8</accession>
<keyword evidence="8 12" id="KW-0406">Ion transport</keyword>
<dbReference type="GO" id="GO:0015280">
    <property type="term" value="F:ligand-gated sodium channel activity"/>
    <property type="evidence" value="ECO:0007669"/>
    <property type="project" value="TreeGrafter"/>
</dbReference>
<keyword evidence="5 12" id="KW-0812">Transmembrane</keyword>
<evidence type="ECO:0000256" key="6">
    <source>
        <dbReference type="ARBA" id="ARBA00022989"/>
    </source>
</evidence>
<evidence type="ECO:0000313" key="14">
    <source>
        <dbReference type="EMBL" id="KAG0729312.1"/>
    </source>
</evidence>
<dbReference type="Gene3D" id="2.60.470.10">
    <property type="entry name" value="Acid-sensing ion channels like domains"/>
    <property type="match status" value="1"/>
</dbReference>
<evidence type="ECO:0000256" key="1">
    <source>
        <dbReference type="ARBA" id="ARBA00004141"/>
    </source>
</evidence>
<evidence type="ECO:0000256" key="10">
    <source>
        <dbReference type="ARBA" id="ARBA00023201"/>
    </source>
</evidence>
<protein>
    <submittedName>
        <fullName evidence="14">Uncharacterized protein</fullName>
    </submittedName>
</protein>
<keyword evidence="11 12" id="KW-0407">Ion channel</keyword>
<evidence type="ECO:0000256" key="2">
    <source>
        <dbReference type="ARBA" id="ARBA00007193"/>
    </source>
</evidence>
<dbReference type="PANTHER" id="PTHR11690">
    <property type="entry name" value="AMILORIDE-SENSITIVE SODIUM CHANNEL-RELATED"/>
    <property type="match status" value="1"/>
</dbReference>
<sequence>MAASGHTLKSSTRNNFKYDKTTVKLLEGDGLQLPSVVICNRAFFSRRKLEAFNISSHLTQYLIALSGSSFLTREDFLKKREAQVFMEESHAELLRVMQTNGLTFVQLIESLSYRCEEVLLLCVVGAQRFNTTQCCAMFVPIPTLSGLCYTYFSSAANTQTAEGEYMGVTFYTNITEGDWPDVDPSILDVSQMVKMGIQVSLMSNLTHPALLVLGKGVILPPGVYTTASVSLTEVRDTGLKTRIDLSETSCVSLDKVSYLGDPEGFFTVEHNCDLGAARSCVHQFYNCTNYAMNMTHGNLPPCLLVNHLHLHWLLLRVLGINTRKETNEYVLGAKANVPDTHLALACIKKARVKCRRLCARQDFTYTTNHLPIPRRLYQHLREEFSLANGSEVAIISAFYSDLRYTEVKMWRKDLAELLSALGGYTGVFLGCSFVTFMELLVYIGLVTAVWVKDLRFWLRGEVHPTAKDTPDATDLGVVNFVGTDQR</sequence>